<gene>
    <name evidence="2" type="ORF">P3TCK_15809</name>
</gene>
<comment type="caution">
    <text evidence="2">The sequence shown here is derived from an EMBL/GenBank/DDBJ whole genome shotgun (WGS) entry which is preliminary data.</text>
</comment>
<evidence type="ECO:0000313" key="2">
    <source>
        <dbReference type="EMBL" id="EAS43786.1"/>
    </source>
</evidence>
<evidence type="ECO:0000256" key="1">
    <source>
        <dbReference type="SAM" id="Phobius"/>
    </source>
</evidence>
<proteinExistence type="predicted"/>
<dbReference type="AlphaFoldDB" id="Q1Z5U6"/>
<accession>Q1Z5U6</accession>
<dbReference type="Proteomes" id="UP000003789">
    <property type="component" value="Unassembled WGS sequence"/>
</dbReference>
<dbReference type="HOGENOM" id="CLU_2975347_0_0_6"/>
<keyword evidence="1" id="KW-1133">Transmembrane helix</keyword>
<reference evidence="2 3" key="1">
    <citation type="submission" date="2006-03" db="EMBL/GenBank/DDBJ databases">
        <authorList>
            <person name="Bartlett D.H."/>
            <person name="Valle G."/>
            <person name="Lauro F.M."/>
            <person name="Vezzi A."/>
            <person name="Simonato F."/>
            <person name="Eloe E."/>
            <person name="Vitulo N."/>
            <person name="Stratton T.K."/>
            <person name="D'angelo M."/>
            <person name="Ferriera S."/>
            <person name="Johnson J."/>
            <person name="Kravitz S."/>
            <person name="Beeson K."/>
            <person name="Sutton G."/>
            <person name="Rogers Y."/>
            <person name="Friedman R."/>
            <person name="Frazier M."/>
            <person name="Venter J.C."/>
        </authorList>
    </citation>
    <scope>NUCLEOTIDE SEQUENCE [LARGE SCALE GENOMIC DNA]</scope>
    <source>
        <strain evidence="2 3">3TCK</strain>
    </source>
</reference>
<dbReference type="EMBL" id="AAPH01000008">
    <property type="protein sequence ID" value="EAS43786.1"/>
    <property type="molecule type" value="Genomic_DNA"/>
</dbReference>
<keyword evidence="1" id="KW-0472">Membrane</keyword>
<organism evidence="2 3">
    <name type="scientific">Photobacterium profundum 3TCK</name>
    <dbReference type="NCBI Taxonomy" id="314280"/>
    <lineage>
        <taxon>Bacteria</taxon>
        <taxon>Pseudomonadati</taxon>
        <taxon>Pseudomonadota</taxon>
        <taxon>Gammaproteobacteria</taxon>
        <taxon>Vibrionales</taxon>
        <taxon>Vibrionaceae</taxon>
        <taxon>Photobacterium</taxon>
    </lineage>
</organism>
<sequence length="58" mass="6760">MLGDIDMTDKHKAVINRRKAIIILYDVIKGIFFGIIRIINRSGGRYWLEFSYGSEFAH</sequence>
<protein>
    <submittedName>
        <fullName evidence="2">Uncharacterized protein</fullName>
    </submittedName>
</protein>
<evidence type="ECO:0000313" key="3">
    <source>
        <dbReference type="Proteomes" id="UP000003789"/>
    </source>
</evidence>
<keyword evidence="1" id="KW-0812">Transmembrane</keyword>
<feature type="transmembrane region" description="Helical" evidence="1">
    <location>
        <begin position="20"/>
        <end position="39"/>
    </location>
</feature>
<name>Q1Z5U6_9GAMM</name>